<dbReference type="PROSITE" id="PS51036">
    <property type="entry name" value="ZF_A20"/>
    <property type="match status" value="1"/>
</dbReference>
<organism evidence="8 9">
    <name type="scientific">Lichtheimia corymbifera JMRC:FSU:9682</name>
    <dbReference type="NCBI Taxonomy" id="1263082"/>
    <lineage>
        <taxon>Eukaryota</taxon>
        <taxon>Fungi</taxon>
        <taxon>Fungi incertae sedis</taxon>
        <taxon>Mucoromycota</taxon>
        <taxon>Mucoromycotina</taxon>
        <taxon>Mucoromycetes</taxon>
        <taxon>Mucorales</taxon>
        <taxon>Lichtheimiaceae</taxon>
        <taxon>Lichtheimia</taxon>
    </lineage>
</organism>
<feature type="domain" description="A20-type" evidence="6">
    <location>
        <begin position="7"/>
        <end position="41"/>
    </location>
</feature>
<evidence type="ECO:0000256" key="4">
    <source>
        <dbReference type="PROSITE-ProRule" id="PRU00449"/>
    </source>
</evidence>
<evidence type="ECO:0000259" key="6">
    <source>
        <dbReference type="PROSITE" id="PS51036"/>
    </source>
</evidence>
<keyword evidence="3" id="KW-0862">Zinc</keyword>
<evidence type="ECO:0000313" key="8">
    <source>
        <dbReference type="EMBL" id="CDH57816.1"/>
    </source>
</evidence>
<dbReference type="InterPro" id="IPR002653">
    <property type="entry name" value="Znf_A20"/>
</dbReference>
<feature type="compositionally biased region" description="Basic and acidic residues" evidence="5">
    <location>
        <begin position="89"/>
        <end position="105"/>
    </location>
</feature>
<dbReference type="SUPFAM" id="SSF57716">
    <property type="entry name" value="Glucocorticoid receptor-like (DNA-binding domain)"/>
    <property type="match status" value="1"/>
</dbReference>
<dbReference type="Pfam" id="PF01428">
    <property type="entry name" value="zf-AN1"/>
    <property type="match status" value="1"/>
</dbReference>
<dbReference type="PANTHER" id="PTHR10634">
    <property type="entry name" value="AN1-TYPE ZINC FINGER PROTEIN"/>
    <property type="match status" value="1"/>
</dbReference>
<dbReference type="SMART" id="SM00154">
    <property type="entry name" value="ZnF_AN1"/>
    <property type="match status" value="1"/>
</dbReference>
<gene>
    <name evidence="8" type="ORF">LCOR_08715.1</name>
</gene>
<keyword evidence="1" id="KW-0479">Metal-binding</keyword>
<evidence type="ECO:0000313" key="9">
    <source>
        <dbReference type="Proteomes" id="UP000027586"/>
    </source>
</evidence>
<dbReference type="EMBL" id="CBTN010000049">
    <property type="protein sequence ID" value="CDH57816.1"/>
    <property type="molecule type" value="Genomic_DNA"/>
</dbReference>
<dbReference type="InterPro" id="IPR000058">
    <property type="entry name" value="Znf_AN1"/>
</dbReference>
<dbReference type="InterPro" id="IPR035896">
    <property type="entry name" value="AN1-like_Znf"/>
</dbReference>
<dbReference type="Gene3D" id="1.20.5.4770">
    <property type="match status" value="1"/>
</dbReference>
<dbReference type="Proteomes" id="UP000027586">
    <property type="component" value="Unassembled WGS sequence"/>
</dbReference>
<evidence type="ECO:0000259" key="7">
    <source>
        <dbReference type="PROSITE" id="PS51039"/>
    </source>
</evidence>
<accession>A0A068S975</accession>
<keyword evidence="2 4" id="KW-0863">Zinc-finger</keyword>
<dbReference type="AlphaFoldDB" id="A0A068S975"/>
<feature type="compositionally biased region" description="Low complexity" evidence="5">
    <location>
        <begin position="78"/>
        <end position="87"/>
    </location>
</feature>
<dbReference type="Gene3D" id="4.10.1110.10">
    <property type="entry name" value="AN1-like Zinc finger"/>
    <property type="match status" value="1"/>
</dbReference>
<evidence type="ECO:0000256" key="3">
    <source>
        <dbReference type="ARBA" id="ARBA00022833"/>
    </source>
</evidence>
<keyword evidence="9" id="KW-1185">Reference proteome</keyword>
<feature type="compositionally biased region" description="Polar residues" evidence="5">
    <location>
        <begin position="51"/>
        <end position="62"/>
    </location>
</feature>
<dbReference type="SUPFAM" id="SSF118310">
    <property type="entry name" value="AN1-like Zinc finger"/>
    <property type="match status" value="1"/>
</dbReference>
<feature type="region of interest" description="Disordered" evidence="5">
    <location>
        <begin position="173"/>
        <end position="194"/>
    </location>
</feature>
<feature type="region of interest" description="Disordered" evidence="5">
    <location>
        <begin position="36"/>
        <end position="120"/>
    </location>
</feature>
<dbReference type="GO" id="GO:0003677">
    <property type="term" value="F:DNA binding"/>
    <property type="evidence" value="ECO:0007669"/>
    <property type="project" value="InterPro"/>
</dbReference>
<dbReference type="SMART" id="SM00259">
    <property type="entry name" value="ZnF_A20"/>
    <property type="match status" value="1"/>
</dbReference>
<evidence type="ECO:0000256" key="2">
    <source>
        <dbReference type="ARBA" id="ARBA00022771"/>
    </source>
</evidence>
<comment type="caution">
    <text evidence="8">The sequence shown here is derived from an EMBL/GenBank/DDBJ whole genome shotgun (WGS) entry which is preliminary data.</text>
</comment>
<dbReference type="STRING" id="1263082.A0A068S975"/>
<dbReference type="OrthoDB" id="428577at2759"/>
<sequence length="194" mass="21593">MEDNKAPEVPMPCTAGCGFYGNKIYNNMCSKCFREQAEQNKQPITDAKPAPSSTPINNNNLDKQPVSATTPPPPPSNNLPALAPASPQQDKEQENNKEDTVKTADESSPPESAQRPVQKSPGRCFMCRAKIPLAKQVSNKCRCDYVFCDSHRYPDKHDCDFDHASMDKDILAKKNPKLNERPRGGRSFQRLDSL</sequence>
<dbReference type="Pfam" id="PF01754">
    <property type="entry name" value="zf-A20"/>
    <property type="match status" value="1"/>
</dbReference>
<dbReference type="InterPro" id="IPR050652">
    <property type="entry name" value="AN1_A20_ZnFinger"/>
</dbReference>
<dbReference type="VEuPathDB" id="FungiDB:LCOR_08715.1"/>
<dbReference type="GO" id="GO:0008270">
    <property type="term" value="F:zinc ion binding"/>
    <property type="evidence" value="ECO:0007669"/>
    <property type="project" value="UniProtKB-KW"/>
</dbReference>
<dbReference type="PROSITE" id="PS51039">
    <property type="entry name" value="ZF_AN1"/>
    <property type="match status" value="1"/>
</dbReference>
<reference evidence="8" key="1">
    <citation type="submission" date="2013-08" db="EMBL/GenBank/DDBJ databases">
        <title>Gene expansion shapes genome architecture in the human pathogen Lichtheimia corymbifera: an evolutionary genomics analysis in the ancient terrestrial Mucorales (Mucoromycotina).</title>
        <authorList>
            <person name="Schwartze V.U."/>
            <person name="Winter S."/>
            <person name="Shelest E."/>
            <person name="Marcet-Houben M."/>
            <person name="Horn F."/>
            <person name="Wehner S."/>
            <person name="Hoffmann K."/>
            <person name="Riege K."/>
            <person name="Sammeth M."/>
            <person name="Nowrousian M."/>
            <person name="Valiante V."/>
            <person name="Linde J."/>
            <person name="Jacobsen I.D."/>
            <person name="Marz M."/>
            <person name="Brakhage A.A."/>
            <person name="Gabaldon T."/>
            <person name="Bocker S."/>
            <person name="Voigt K."/>
        </authorList>
    </citation>
    <scope>NUCLEOTIDE SEQUENCE [LARGE SCALE GENOMIC DNA]</scope>
    <source>
        <strain evidence="8">FSU 9682</strain>
    </source>
</reference>
<proteinExistence type="predicted"/>
<protein>
    <submittedName>
        <fullName evidence="8">Uncharacterized protein</fullName>
    </submittedName>
</protein>
<feature type="domain" description="AN1-type" evidence="7">
    <location>
        <begin position="118"/>
        <end position="167"/>
    </location>
</feature>
<evidence type="ECO:0000256" key="5">
    <source>
        <dbReference type="SAM" id="MobiDB-lite"/>
    </source>
</evidence>
<name>A0A068S975_9FUNG</name>
<evidence type="ECO:0000256" key="1">
    <source>
        <dbReference type="ARBA" id="ARBA00022723"/>
    </source>
</evidence>
<feature type="compositionally biased region" description="Basic and acidic residues" evidence="5">
    <location>
        <begin position="173"/>
        <end position="183"/>
    </location>
</feature>